<dbReference type="AlphaFoldDB" id="A9D4R8"/>
<dbReference type="STRING" id="411684.HPDFL43_05810"/>
<name>A9D4R8_HOEPD</name>
<dbReference type="OrthoDB" id="5365964at2"/>
<dbReference type="Pfam" id="PF09956">
    <property type="entry name" value="Phage_cement_2"/>
    <property type="match status" value="1"/>
</dbReference>
<dbReference type="eggNOG" id="COG5471">
    <property type="taxonomic scope" value="Bacteria"/>
</dbReference>
<dbReference type="Proteomes" id="UP000004291">
    <property type="component" value="Chromosome"/>
</dbReference>
<gene>
    <name evidence="1" type="ORF">HPDFL43_05810</name>
</gene>
<protein>
    <recommendedName>
        <fullName evidence="3">RecA/RadA recombinase</fullName>
    </recommendedName>
</protein>
<accession>A9D4R8</accession>
<reference evidence="1 2" key="2">
    <citation type="submission" date="2012-06" db="EMBL/GenBank/DDBJ databases">
        <authorList>
            <person name="Fiebig A."/>
        </authorList>
    </citation>
    <scope>NUCLEOTIDE SEQUENCE [LARGE SCALE GENOMIC DNA]</scope>
    <source>
        <strain evidence="1 2">DFL-43</strain>
    </source>
</reference>
<dbReference type="RefSeq" id="WP_007196951.1">
    <property type="nucleotide sequence ID" value="NZ_CM002917.1"/>
</dbReference>
<reference evidence="1 2" key="1">
    <citation type="submission" date="2007-10" db="EMBL/GenBank/DDBJ databases">
        <authorList>
            <person name="Wagner-Dobler I."/>
            <person name="Ferriera S."/>
            <person name="Johnson J."/>
            <person name="Kravitz S."/>
            <person name="Beeson K."/>
            <person name="Sutton G."/>
            <person name="Rogers Y.-H."/>
            <person name="Friedman R."/>
            <person name="Frazier M."/>
            <person name="Venter J.C."/>
        </authorList>
    </citation>
    <scope>NUCLEOTIDE SEQUENCE [LARGE SCALE GENOMIC DNA]</scope>
    <source>
        <strain evidence="1 2">DFL-43</strain>
    </source>
</reference>
<sequence>MKNYVQPGDVLTVAAPSGGVVSGAAVVIGNLRGFASATAAAGDDVAIARSGVFSTAIKAAGVAWAVGDLIYLKADGTEFNKTASGNTLFGFASEPADSAATTGKICLT</sequence>
<evidence type="ECO:0000313" key="1">
    <source>
        <dbReference type="EMBL" id="EDQ33945.1"/>
    </source>
</evidence>
<keyword evidence="2" id="KW-1185">Reference proteome</keyword>
<evidence type="ECO:0008006" key="3">
    <source>
        <dbReference type="Google" id="ProtNLM"/>
    </source>
</evidence>
<comment type="caution">
    <text evidence="1">The sequence shown here is derived from an EMBL/GenBank/DDBJ whole genome shotgun (WGS) entry which is preliminary data.</text>
</comment>
<dbReference type="EMBL" id="ABIA03000002">
    <property type="protein sequence ID" value="EDQ33945.1"/>
    <property type="molecule type" value="Genomic_DNA"/>
</dbReference>
<organism evidence="1 2">
    <name type="scientific">Hoeflea phototrophica (strain DSM 17068 / NCIMB 14078 / DFL-43)</name>
    <dbReference type="NCBI Taxonomy" id="411684"/>
    <lineage>
        <taxon>Bacteria</taxon>
        <taxon>Pseudomonadati</taxon>
        <taxon>Pseudomonadota</taxon>
        <taxon>Alphaproteobacteria</taxon>
        <taxon>Hyphomicrobiales</taxon>
        <taxon>Rhizobiaceae</taxon>
        <taxon>Hoeflea</taxon>
    </lineage>
</organism>
<dbReference type="InterPro" id="IPR011231">
    <property type="entry name" value="Phage_VT1-Sakai_H0018"/>
</dbReference>
<dbReference type="HOGENOM" id="CLU_165535_1_0_5"/>
<evidence type="ECO:0000313" key="2">
    <source>
        <dbReference type="Proteomes" id="UP000004291"/>
    </source>
</evidence>
<proteinExistence type="predicted"/>